<organism evidence="4 5">
    <name type="scientific">Sphingomonas olei</name>
    <dbReference type="NCBI Taxonomy" id="1886787"/>
    <lineage>
        <taxon>Bacteria</taxon>
        <taxon>Pseudomonadati</taxon>
        <taxon>Pseudomonadota</taxon>
        <taxon>Alphaproteobacteria</taxon>
        <taxon>Sphingomonadales</taxon>
        <taxon>Sphingomonadaceae</taxon>
        <taxon>Sphingomonas</taxon>
    </lineage>
</organism>
<sequence length="324" mass="33656">MTMTDNRAESQLQPVTARAVSYSGIGGPDVISIIERSVRAPAAREVRLRVHAAAVNPTDIAWRDPGRPDGQWPLTPGMDAAGVVEAIGPDVMRLSVGDKVMAAVLPGGPDGGAQASYVVVPEASVVTIPADTSITEAATLPMNGLTALCALDHAELSAGQVLAVSGGAGLLAHYAIAIANSRGITVVADAKPEEEDLVRGYGASIVIPRSDDFAGAVRQVVPDGADALLDTALLGEAGFGALRDGGVYLPVRGWNKGAERGIAVKPVWVRTVLERTDWLELLRSLVEDGTITLRVAGEFPLEEVARAQQLLAAGGMRGRPVLVM</sequence>
<evidence type="ECO:0000313" key="4">
    <source>
        <dbReference type="EMBL" id="THG39194.1"/>
    </source>
</evidence>
<keyword evidence="2" id="KW-0560">Oxidoreductase</keyword>
<dbReference type="EMBL" id="SSTI01000009">
    <property type="protein sequence ID" value="THG39194.1"/>
    <property type="molecule type" value="Genomic_DNA"/>
</dbReference>
<evidence type="ECO:0000259" key="3">
    <source>
        <dbReference type="SMART" id="SM00829"/>
    </source>
</evidence>
<name>A0ABY2QI76_9SPHN</name>
<reference evidence="4 5" key="1">
    <citation type="submission" date="2019-04" db="EMBL/GenBank/DDBJ databases">
        <title>Microbes associate with the intestines of laboratory mice.</title>
        <authorList>
            <person name="Navarre W."/>
            <person name="Wong E."/>
            <person name="Huang K.C."/>
            <person name="Tropini C."/>
            <person name="Ng K."/>
            <person name="Yu B."/>
        </authorList>
    </citation>
    <scope>NUCLEOTIDE SEQUENCE [LARGE SCALE GENOMIC DNA]</scope>
    <source>
        <strain evidence="4 5">NM83_B4-11</strain>
    </source>
</reference>
<evidence type="ECO:0000313" key="5">
    <source>
        <dbReference type="Proteomes" id="UP000308038"/>
    </source>
</evidence>
<dbReference type="InterPro" id="IPR020843">
    <property type="entry name" value="ER"/>
</dbReference>
<dbReference type="Gene3D" id="3.40.50.720">
    <property type="entry name" value="NAD(P)-binding Rossmann-like Domain"/>
    <property type="match status" value="1"/>
</dbReference>
<dbReference type="SUPFAM" id="SSF50129">
    <property type="entry name" value="GroES-like"/>
    <property type="match status" value="1"/>
</dbReference>
<evidence type="ECO:0000256" key="2">
    <source>
        <dbReference type="ARBA" id="ARBA00023002"/>
    </source>
</evidence>
<dbReference type="Proteomes" id="UP000308038">
    <property type="component" value="Unassembled WGS sequence"/>
</dbReference>
<gene>
    <name evidence="4" type="ORF">E5988_13225</name>
</gene>
<dbReference type="SMART" id="SM00829">
    <property type="entry name" value="PKS_ER"/>
    <property type="match status" value="1"/>
</dbReference>
<keyword evidence="5" id="KW-1185">Reference proteome</keyword>
<dbReference type="PANTHER" id="PTHR48106">
    <property type="entry name" value="QUINONE OXIDOREDUCTASE PIG3-RELATED"/>
    <property type="match status" value="1"/>
</dbReference>
<keyword evidence="1" id="KW-0521">NADP</keyword>
<feature type="domain" description="Enoyl reductase (ER)" evidence="3">
    <location>
        <begin position="26"/>
        <end position="322"/>
    </location>
</feature>
<protein>
    <submittedName>
        <fullName evidence="4">NADP-dependent oxidoreductase</fullName>
    </submittedName>
</protein>
<dbReference type="CDD" id="cd05289">
    <property type="entry name" value="MDR_like_2"/>
    <property type="match status" value="1"/>
</dbReference>
<dbReference type="Gene3D" id="3.90.180.10">
    <property type="entry name" value="Medium-chain alcohol dehydrogenases, catalytic domain"/>
    <property type="match status" value="1"/>
</dbReference>
<dbReference type="InterPro" id="IPR013154">
    <property type="entry name" value="ADH-like_N"/>
</dbReference>
<evidence type="ECO:0000256" key="1">
    <source>
        <dbReference type="ARBA" id="ARBA00022857"/>
    </source>
</evidence>
<dbReference type="SUPFAM" id="SSF51735">
    <property type="entry name" value="NAD(P)-binding Rossmann-fold domains"/>
    <property type="match status" value="1"/>
</dbReference>
<comment type="caution">
    <text evidence="4">The sequence shown here is derived from an EMBL/GenBank/DDBJ whole genome shotgun (WGS) entry which is preliminary data.</text>
</comment>
<dbReference type="RefSeq" id="WP_136451962.1">
    <property type="nucleotide sequence ID" value="NZ_SSTI01000009.1"/>
</dbReference>
<dbReference type="InterPro" id="IPR036291">
    <property type="entry name" value="NAD(P)-bd_dom_sf"/>
</dbReference>
<dbReference type="Pfam" id="PF08240">
    <property type="entry name" value="ADH_N"/>
    <property type="match status" value="1"/>
</dbReference>
<dbReference type="PANTHER" id="PTHR48106:SF18">
    <property type="entry name" value="QUINONE OXIDOREDUCTASE PIG3"/>
    <property type="match status" value="1"/>
</dbReference>
<dbReference type="InterPro" id="IPR011032">
    <property type="entry name" value="GroES-like_sf"/>
</dbReference>
<dbReference type="Pfam" id="PF13602">
    <property type="entry name" value="ADH_zinc_N_2"/>
    <property type="match status" value="1"/>
</dbReference>
<proteinExistence type="predicted"/>
<accession>A0ABY2QI76</accession>